<dbReference type="Proteomes" id="UP000011885">
    <property type="component" value="Unassembled WGS sequence"/>
</dbReference>
<dbReference type="AlphaFoldDB" id="M5U8B0"/>
<organism evidence="1 2">
    <name type="scientific">Rhodopirellula sallentina SM41</name>
    <dbReference type="NCBI Taxonomy" id="1263870"/>
    <lineage>
        <taxon>Bacteria</taxon>
        <taxon>Pseudomonadati</taxon>
        <taxon>Planctomycetota</taxon>
        <taxon>Planctomycetia</taxon>
        <taxon>Pirellulales</taxon>
        <taxon>Pirellulaceae</taxon>
        <taxon>Rhodopirellula</taxon>
    </lineage>
</organism>
<dbReference type="PATRIC" id="fig|1263870.3.peg.1154"/>
<reference evidence="1 2" key="1">
    <citation type="journal article" date="2013" name="Mar. Genomics">
        <title>Expression of sulfatases in Rhodopirellula baltica and the diversity of sulfatases in the genus Rhodopirellula.</title>
        <authorList>
            <person name="Wegner C.E."/>
            <person name="Richter-Heitmann T."/>
            <person name="Klindworth A."/>
            <person name="Klockow C."/>
            <person name="Richter M."/>
            <person name="Achstetter T."/>
            <person name="Glockner F.O."/>
            <person name="Harder J."/>
        </authorList>
    </citation>
    <scope>NUCLEOTIDE SEQUENCE [LARGE SCALE GENOMIC DNA]</scope>
    <source>
        <strain evidence="1 2">SM41</strain>
    </source>
</reference>
<protein>
    <submittedName>
        <fullName evidence="1">Uncharacterized protein</fullName>
    </submittedName>
</protein>
<proteinExistence type="predicted"/>
<gene>
    <name evidence="1" type="ORF">RSSM_01063</name>
</gene>
<name>M5U8B0_9BACT</name>
<accession>M5U8B0</accession>
<keyword evidence="2" id="KW-1185">Reference proteome</keyword>
<sequence>MDAGLDDDRVNPGRGNFLQTRIRLSPGSGQVFGCNKDALMMDEALAG</sequence>
<evidence type="ECO:0000313" key="1">
    <source>
        <dbReference type="EMBL" id="EMI57519.1"/>
    </source>
</evidence>
<evidence type="ECO:0000313" key="2">
    <source>
        <dbReference type="Proteomes" id="UP000011885"/>
    </source>
</evidence>
<dbReference type="EMBL" id="ANOH01000088">
    <property type="protein sequence ID" value="EMI57519.1"/>
    <property type="molecule type" value="Genomic_DNA"/>
</dbReference>
<comment type="caution">
    <text evidence="1">The sequence shown here is derived from an EMBL/GenBank/DDBJ whole genome shotgun (WGS) entry which is preliminary data.</text>
</comment>